<evidence type="ECO:0000313" key="1">
    <source>
        <dbReference type="EMBL" id="KAI3825123.1"/>
    </source>
</evidence>
<comment type="caution">
    <text evidence="1">The sequence shown here is derived from an EMBL/GenBank/DDBJ whole genome shotgun (WGS) entry which is preliminary data.</text>
</comment>
<name>A0ACB9JYS6_9ASTR</name>
<sequence length="457" mass="51603">MAVKARYGQNCASSVARPATTPVNALKATSAITEARGNPDAVLGTFLTNNNYSPVLFDSGARALLEVFATLLINKPEYCQVTRRRPSDQYKWQDAVDDKAGVEVEFLRFEAGTMTHQEYTTKFNEMAKLVPHLVTPESRRVKCYIQGLPPKVRTIVKSIAPETIDLAVEKNVVMFDEVAAHKPSKIAHNRKADEVVYKFKQGNSKSPRRGGFNPNPDKANQGMKCARPIPLINAYVVETASSEQIRITESYPNFFINFGDDKGDSDNNTIEIISIRKAKKELIKGNGIFILHALNVEPEGQITDIPVVCDHPDVFPKELLSVPPNRQIEFQIELIPGANPVAKPPYRLAPSELKELMKQIQEPLEKRFIRPRTSPWGAPVLFVKKKDGSMRMCIDYRELNKLTIKNIYTLPRIDDLFDKLQGAKYFSKIDLRSGYYQLKVQEEDVLKHFPVTNTLDR</sequence>
<evidence type="ECO:0000313" key="2">
    <source>
        <dbReference type="Proteomes" id="UP001056120"/>
    </source>
</evidence>
<dbReference type="Proteomes" id="UP001056120">
    <property type="component" value="Linkage Group LG02"/>
</dbReference>
<dbReference type="EMBL" id="CM042019">
    <property type="protein sequence ID" value="KAI3825123.1"/>
    <property type="molecule type" value="Genomic_DNA"/>
</dbReference>
<protein>
    <submittedName>
        <fullName evidence="1">Uncharacterized protein</fullName>
    </submittedName>
</protein>
<reference evidence="1 2" key="2">
    <citation type="journal article" date="2022" name="Mol. Ecol. Resour.">
        <title>The genomes of chicory, endive, great burdock and yacon provide insights into Asteraceae paleo-polyploidization history and plant inulin production.</title>
        <authorList>
            <person name="Fan W."/>
            <person name="Wang S."/>
            <person name="Wang H."/>
            <person name="Wang A."/>
            <person name="Jiang F."/>
            <person name="Liu H."/>
            <person name="Zhao H."/>
            <person name="Xu D."/>
            <person name="Zhang Y."/>
        </authorList>
    </citation>
    <scope>NUCLEOTIDE SEQUENCE [LARGE SCALE GENOMIC DNA]</scope>
    <source>
        <strain evidence="2">cv. Yunnan</strain>
        <tissue evidence="1">Leaves</tissue>
    </source>
</reference>
<reference evidence="2" key="1">
    <citation type="journal article" date="2022" name="Mol. Ecol. Resour.">
        <title>The genomes of chicory, endive, great burdock and yacon provide insights into Asteraceae palaeo-polyploidization history and plant inulin production.</title>
        <authorList>
            <person name="Fan W."/>
            <person name="Wang S."/>
            <person name="Wang H."/>
            <person name="Wang A."/>
            <person name="Jiang F."/>
            <person name="Liu H."/>
            <person name="Zhao H."/>
            <person name="Xu D."/>
            <person name="Zhang Y."/>
        </authorList>
    </citation>
    <scope>NUCLEOTIDE SEQUENCE [LARGE SCALE GENOMIC DNA]</scope>
    <source>
        <strain evidence="2">cv. Yunnan</strain>
    </source>
</reference>
<proteinExistence type="predicted"/>
<accession>A0ACB9JYS6</accession>
<organism evidence="1 2">
    <name type="scientific">Smallanthus sonchifolius</name>
    <dbReference type="NCBI Taxonomy" id="185202"/>
    <lineage>
        <taxon>Eukaryota</taxon>
        <taxon>Viridiplantae</taxon>
        <taxon>Streptophyta</taxon>
        <taxon>Embryophyta</taxon>
        <taxon>Tracheophyta</taxon>
        <taxon>Spermatophyta</taxon>
        <taxon>Magnoliopsida</taxon>
        <taxon>eudicotyledons</taxon>
        <taxon>Gunneridae</taxon>
        <taxon>Pentapetalae</taxon>
        <taxon>asterids</taxon>
        <taxon>campanulids</taxon>
        <taxon>Asterales</taxon>
        <taxon>Asteraceae</taxon>
        <taxon>Asteroideae</taxon>
        <taxon>Heliantheae alliance</taxon>
        <taxon>Millerieae</taxon>
        <taxon>Smallanthus</taxon>
    </lineage>
</organism>
<keyword evidence="2" id="KW-1185">Reference proteome</keyword>
<gene>
    <name evidence="1" type="ORF">L1987_06599</name>
</gene>